<dbReference type="OrthoDB" id="270167at2759"/>
<dbReference type="Proteomes" id="UP000694844">
    <property type="component" value="Chromosome 5"/>
</dbReference>
<keyword evidence="2" id="KW-0677">Repeat</keyword>
<keyword evidence="4" id="KW-1185">Reference proteome</keyword>
<protein>
    <submittedName>
        <fullName evidence="5">Thiosulfate sulfurtransferase-like</fullName>
    </submittedName>
</protein>
<dbReference type="SUPFAM" id="SSF52821">
    <property type="entry name" value="Rhodanese/Cell cycle control phosphatase"/>
    <property type="match status" value="2"/>
</dbReference>
<dbReference type="GeneID" id="111137690"/>
<keyword evidence="1" id="KW-0808">Transferase</keyword>
<evidence type="ECO:0000256" key="2">
    <source>
        <dbReference type="ARBA" id="ARBA00022737"/>
    </source>
</evidence>
<dbReference type="PANTHER" id="PTHR11364">
    <property type="entry name" value="THIOSULFATE SULFERTANSFERASE"/>
    <property type="match status" value="1"/>
</dbReference>
<dbReference type="InterPro" id="IPR001307">
    <property type="entry name" value="Thiosulphate_STrfase_CS"/>
</dbReference>
<sequence>MADELFVSCRWLRDRIRNDPQPQNLVILDVSWASDKDMEEDYHSGHIPGARYFNIMDDNHTEMYPRNLPSAENFTSRAREAGINNDSHLVLYSKSQHGGLFACGRAWWTFTYFGHKRISILDGGYNQWLEENGDVSTQPRHHSLMGNFTFNIQSNMRVDFDEMVQCVERKDQMIDTRASDKLSLQDPDTYIGNAINIPMSVLVKNYLIRPKEELRTYFTDQKVNLNEPVICYCNSGMSSCSLVLALTYCGAKARLYSGGFNEWRRRRKSSIL</sequence>
<dbReference type="InterPro" id="IPR036873">
    <property type="entry name" value="Rhodanese-like_dom_sf"/>
</dbReference>
<reference evidence="5" key="1">
    <citation type="submission" date="2025-08" db="UniProtKB">
        <authorList>
            <consortium name="RefSeq"/>
        </authorList>
    </citation>
    <scope>IDENTIFICATION</scope>
    <source>
        <tissue evidence="5">Whole sample</tissue>
    </source>
</reference>
<evidence type="ECO:0000313" key="4">
    <source>
        <dbReference type="Proteomes" id="UP000694844"/>
    </source>
</evidence>
<feature type="domain" description="Rhodanese" evidence="3">
    <location>
        <begin position="191"/>
        <end position="272"/>
    </location>
</feature>
<dbReference type="AlphaFoldDB" id="A0A8B8EYB3"/>
<gene>
    <name evidence="5" type="primary">LOC111137690</name>
</gene>
<dbReference type="InterPro" id="IPR001763">
    <property type="entry name" value="Rhodanese-like_dom"/>
</dbReference>
<organism evidence="4 5">
    <name type="scientific">Crassostrea virginica</name>
    <name type="common">Eastern oyster</name>
    <dbReference type="NCBI Taxonomy" id="6565"/>
    <lineage>
        <taxon>Eukaryota</taxon>
        <taxon>Metazoa</taxon>
        <taxon>Spiralia</taxon>
        <taxon>Lophotrochozoa</taxon>
        <taxon>Mollusca</taxon>
        <taxon>Bivalvia</taxon>
        <taxon>Autobranchia</taxon>
        <taxon>Pteriomorphia</taxon>
        <taxon>Ostreida</taxon>
        <taxon>Ostreoidea</taxon>
        <taxon>Ostreidae</taxon>
        <taxon>Crassostrea</taxon>
    </lineage>
</organism>
<dbReference type="PROSITE" id="PS00380">
    <property type="entry name" value="RHODANESE_1"/>
    <property type="match status" value="1"/>
</dbReference>
<evidence type="ECO:0000313" key="5">
    <source>
        <dbReference type="RefSeq" id="XP_022344984.1"/>
    </source>
</evidence>
<dbReference type="Pfam" id="PF00581">
    <property type="entry name" value="Rhodanese"/>
    <property type="match status" value="2"/>
</dbReference>
<dbReference type="CDD" id="cd01448">
    <property type="entry name" value="TST_Repeat_1"/>
    <property type="match status" value="1"/>
</dbReference>
<evidence type="ECO:0000256" key="1">
    <source>
        <dbReference type="ARBA" id="ARBA00022679"/>
    </source>
</evidence>
<proteinExistence type="predicted"/>
<dbReference type="Gene3D" id="3.40.250.10">
    <property type="entry name" value="Rhodanese-like domain"/>
    <property type="match status" value="2"/>
</dbReference>
<dbReference type="PROSITE" id="PS50206">
    <property type="entry name" value="RHODANESE_3"/>
    <property type="match status" value="2"/>
</dbReference>
<feature type="domain" description="Rhodanese" evidence="3">
    <location>
        <begin position="21"/>
        <end position="137"/>
    </location>
</feature>
<accession>A0A8B8EYB3</accession>
<dbReference type="KEGG" id="cvn:111137690"/>
<name>A0A8B8EYB3_CRAVI</name>
<dbReference type="GO" id="GO:0004792">
    <property type="term" value="F:thiosulfate-cyanide sulfurtransferase activity"/>
    <property type="evidence" value="ECO:0007669"/>
    <property type="project" value="InterPro"/>
</dbReference>
<dbReference type="RefSeq" id="XP_022344984.1">
    <property type="nucleotide sequence ID" value="XM_022489276.1"/>
</dbReference>
<dbReference type="SMART" id="SM00450">
    <property type="entry name" value="RHOD"/>
    <property type="match status" value="2"/>
</dbReference>
<dbReference type="InterPro" id="IPR045078">
    <property type="entry name" value="TST/MPST-like"/>
</dbReference>
<dbReference type="PANTHER" id="PTHR11364:SF27">
    <property type="entry name" value="SULFURTRANSFERASE"/>
    <property type="match status" value="1"/>
</dbReference>
<evidence type="ECO:0000259" key="3">
    <source>
        <dbReference type="PROSITE" id="PS50206"/>
    </source>
</evidence>